<dbReference type="GO" id="GO:0016020">
    <property type="term" value="C:membrane"/>
    <property type="evidence" value="ECO:0007669"/>
    <property type="project" value="UniProtKB-SubCell"/>
</dbReference>
<evidence type="ECO:0000256" key="4">
    <source>
        <dbReference type="ARBA" id="ARBA00022729"/>
    </source>
</evidence>
<dbReference type="AlphaFoldDB" id="A0A3D9RWH1"/>
<evidence type="ECO:0000256" key="3">
    <source>
        <dbReference type="ARBA" id="ARBA00022544"/>
    </source>
</evidence>
<protein>
    <submittedName>
        <fullName evidence="11">Ger(X)C family germination protein</fullName>
    </submittedName>
</protein>
<feature type="domain" description="Spore germination protein N-terminal" evidence="10">
    <location>
        <begin position="24"/>
        <end position="199"/>
    </location>
</feature>
<keyword evidence="5" id="KW-0472">Membrane</keyword>
<keyword evidence="7" id="KW-0449">Lipoprotein</keyword>
<dbReference type="InterPro" id="IPR046953">
    <property type="entry name" value="Spore_GerAC-like_C"/>
</dbReference>
<dbReference type="PANTHER" id="PTHR35789">
    <property type="entry name" value="SPORE GERMINATION PROTEIN B3"/>
    <property type="match status" value="1"/>
</dbReference>
<dbReference type="Pfam" id="PF05504">
    <property type="entry name" value="Spore_GerAC"/>
    <property type="match status" value="1"/>
</dbReference>
<dbReference type="EMBL" id="QTTN01000020">
    <property type="protein sequence ID" value="REE81025.1"/>
    <property type="molecule type" value="Genomic_DNA"/>
</dbReference>
<evidence type="ECO:0000259" key="10">
    <source>
        <dbReference type="Pfam" id="PF25198"/>
    </source>
</evidence>
<dbReference type="GO" id="GO:0009847">
    <property type="term" value="P:spore germination"/>
    <property type="evidence" value="ECO:0007669"/>
    <property type="project" value="InterPro"/>
</dbReference>
<evidence type="ECO:0000256" key="1">
    <source>
        <dbReference type="ARBA" id="ARBA00004635"/>
    </source>
</evidence>
<name>A0A3D9RWH1_9BACL</name>
<dbReference type="InterPro" id="IPR038501">
    <property type="entry name" value="Spore_GerAC_C_sf"/>
</dbReference>
<evidence type="ECO:0000256" key="8">
    <source>
        <dbReference type="SAM" id="SignalP"/>
    </source>
</evidence>
<dbReference type="InterPro" id="IPR008844">
    <property type="entry name" value="Spore_GerAC-like"/>
</dbReference>
<dbReference type="Proteomes" id="UP000256304">
    <property type="component" value="Unassembled WGS sequence"/>
</dbReference>
<evidence type="ECO:0000256" key="2">
    <source>
        <dbReference type="ARBA" id="ARBA00007886"/>
    </source>
</evidence>
<evidence type="ECO:0000256" key="5">
    <source>
        <dbReference type="ARBA" id="ARBA00023136"/>
    </source>
</evidence>
<dbReference type="Gene3D" id="3.30.300.210">
    <property type="entry name" value="Nutrient germinant receptor protein C, domain 3"/>
    <property type="match status" value="1"/>
</dbReference>
<keyword evidence="12" id="KW-1185">Reference proteome</keyword>
<evidence type="ECO:0000256" key="7">
    <source>
        <dbReference type="ARBA" id="ARBA00023288"/>
    </source>
</evidence>
<keyword evidence="6" id="KW-0564">Palmitate</keyword>
<dbReference type="NCBIfam" id="TIGR02887">
    <property type="entry name" value="spore_ger_x_C"/>
    <property type="match status" value="1"/>
</dbReference>
<dbReference type="Pfam" id="PF25198">
    <property type="entry name" value="Spore_GerAC_N"/>
    <property type="match status" value="1"/>
</dbReference>
<reference evidence="11 12" key="1">
    <citation type="submission" date="2018-08" db="EMBL/GenBank/DDBJ databases">
        <title>Genomic Encyclopedia of Type Strains, Phase III (KMG-III): the genomes of soil and plant-associated and newly described type strains.</title>
        <authorList>
            <person name="Whitman W."/>
        </authorList>
    </citation>
    <scope>NUCLEOTIDE SEQUENCE [LARGE SCALE GENOMIC DNA]</scope>
    <source>
        <strain evidence="11 12">CGMCC 1.10966</strain>
    </source>
</reference>
<gene>
    <name evidence="11" type="ORF">A8990_12071</name>
</gene>
<evidence type="ECO:0000313" key="12">
    <source>
        <dbReference type="Proteomes" id="UP000256304"/>
    </source>
</evidence>
<comment type="caution">
    <text evidence="11">The sequence shown here is derived from an EMBL/GenBank/DDBJ whole genome shotgun (WGS) entry which is preliminary data.</text>
</comment>
<dbReference type="OrthoDB" id="9816067at2"/>
<sequence length="396" mass="44070">MKRAAVLLLSLLLLLSQTACLGLRQINELALVTAVGLDIGDKPDTVRVSVQIIRPADARGQTGAPSGGTGQPIYSISAEGSTIFDAIRNLGRFSSRRVYWAHNFVIVMHEDYAKKGIEEMVDFFTRNHELRMSSWVAVTPDRPDEVIATITGLEVVPGEAIDRLFRNNHIVGRAPASNMMNLEEAFLSSSTEPVLAKVSLKPRGISNKKPEEHGSLEQVELAGAAAFHGDKMVGWLNSKEARGLLFFLERLSSGIEVVRCPNNNSEKLSVEFKEARTKVTPSFPNNKPHFRIQIKTNADIVESGCGINLDQEVRLETQKKLENQLKQNIMSVIDKAQNNYHSDFMKFGDVFRNKYPTEWQSSKKNWDLMFAKATFDVEVKASIRSGVVKAVGTEIR</sequence>
<dbReference type="RefSeq" id="WP_116190282.1">
    <property type="nucleotide sequence ID" value="NZ_QTTN01000020.1"/>
</dbReference>
<comment type="subcellular location">
    <subcellularLocation>
        <location evidence="1">Membrane</location>
        <topology evidence="1">Lipid-anchor</topology>
    </subcellularLocation>
</comment>
<evidence type="ECO:0000259" key="9">
    <source>
        <dbReference type="Pfam" id="PF05504"/>
    </source>
</evidence>
<evidence type="ECO:0000256" key="6">
    <source>
        <dbReference type="ARBA" id="ARBA00023139"/>
    </source>
</evidence>
<feature type="signal peptide" evidence="8">
    <location>
        <begin position="1"/>
        <end position="21"/>
    </location>
</feature>
<organism evidence="11 12">
    <name type="scientific">Paenibacillus taihuensis</name>
    <dbReference type="NCBI Taxonomy" id="1156355"/>
    <lineage>
        <taxon>Bacteria</taxon>
        <taxon>Bacillati</taxon>
        <taxon>Bacillota</taxon>
        <taxon>Bacilli</taxon>
        <taxon>Bacillales</taxon>
        <taxon>Paenibacillaceae</taxon>
        <taxon>Paenibacillus</taxon>
    </lineage>
</organism>
<feature type="domain" description="Spore germination GerAC-like C-terminal" evidence="9">
    <location>
        <begin position="223"/>
        <end position="385"/>
    </location>
</feature>
<keyword evidence="4 8" id="KW-0732">Signal</keyword>
<keyword evidence="3" id="KW-0309">Germination</keyword>
<feature type="chain" id="PRO_5039269257" evidence="8">
    <location>
        <begin position="22"/>
        <end position="396"/>
    </location>
</feature>
<proteinExistence type="inferred from homology"/>
<comment type="similarity">
    <text evidence="2">Belongs to the GerABKC lipoprotein family.</text>
</comment>
<evidence type="ECO:0000313" key="11">
    <source>
        <dbReference type="EMBL" id="REE81025.1"/>
    </source>
</evidence>
<dbReference type="InterPro" id="IPR057336">
    <property type="entry name" value="GerAC_N"/>
</dbReference>
<dbReference type="PANTHER" id="PTHR35789:SF1">
    <property type="entry name" value="SPORE GERMINATION PROTEIN B3"/>
    <property type="match status" value="1"/>
</dbReference>
<accession>A0A3D9RWH1</accession>